<dbReference type="PANTHER" id="PTHR33119">
    <property type="entry name" value="IFI3P"/>
    <property type="match status" value="1"/>
</dbReference>
<evidence type="ECO:0000313" key="2">
    <source>
        <dbReference type="EMBL" id="EGZ06946.1"/>
    </source>
</evidence>
<accession>G5AC72</accession>
<feature type="domain" description="DUF4246" evidence="1">
    <location>
        <begin position="284"/>
        <end position="551"/>
    </location>
</feature>
<dbReference type="STRING" id="1094619.G5AC72"/>
<dbReference type="PANTHER" id="PTHR33119:SF1">
    <property type="entry name" value="FE2OG DIOXYGENASE DOMAIN-CONTAINING PROTEIN"/>
    <property type="match status" value="1"/>
</dbReference>
<name>G5AC72_PHYSP</name>
<sequence>MSSGESFRCRELQCHQSVNAVNDRSSYVARQLTELDVLSAVGSVVNAAQGCGVARFTQCEATRTTWLSSIERALLERHLSRVLRFSPSLEDTCRHVCSDAPSVVGEGLDDCNALAHYAVFALIDQGLHDDKIEMKPERLARMLYCARQKALPMLVAWLLAEDCASFQQLMLNYGSQLKILEALRLSVRQELAATRVFITKFLGKLAKNYGSDGGVLMATHTPETFIRDGGGTTFGGGEAMQCFKDELEELRVSYVKSQGCASSPRSAIQNILDPSLRCRVYKDGDEQKYQWLPTEFHVGRDGVVSILSPLHGSIHPHQFPGLCAVIPKILGRLLPLFERVLGSIATHDPPSPYQAGLGSSRQLQYRTASNNESLTGFSLRDRKLQVVVKLSTINLDQDNPAFAGEQDHDDNLNRGWQLDGDDHENIVSVGYHVLQSRNITPPRLAFRAFAHSPEESDLTSQEDPFVAFGERTSAFYRGRYGRQFLQPWGSLVLHEGRSIVAPSFLAHRFEPFELLDATNPEGGELTLATFYLPDPTREPIVSTRTVRPEQWQQTRRFVQANVDMLRCSSVHPFLPDEVSTLIADFAASHISEAQAQLTRQLLLMQRRKLQELRFMTPSLRLEEMMLHLDE</sequence>
<protein>
    <recommendedName>
        <fullName evidence="1">DUF4246 domain-containing protein</fullName>
    </recommendedName>
</protein>
<proteinExistence type="predicted"/>
<dbReference type="GeneID" id="20648968"/>
<dbReference type="InParanoid" id="G5AC72"/>
<reference evidence="2 3" key="1">
    <citation type="journal article" date="2006" name="Science">
        <title>Phytophthora genome sequences uncover evolutionary origins and mechanisms of pathogenesis.</title>
        <authorList>
            <person name="Tyler B.M."/>
            <person name="Tripathy S."/>
            <person name="Zhang X."/>
            <person name="Dehal P."/>
            <person name="Jiang R.H."/>
            <person name="Aerts A."/>
            <person name="Arredondo F.D."/>
            <person name="Baxter L."/>
            <person name="Bensasson D."/>
            <person name="Beynon J.L."/>
            <person name="Chapman J."/>
            <person name="Damasceno C.M."/>
            <person name="Dorrance A.E."/>
            <person name="Dou D."/>
            <person name="Dickerman A.W."/>
            <person name="Dubchak I.L."/>
            <person name="Garbelotto M."/>
            <person name="Gijzen M."/>
            <person name="Gordon S.G."/>
            <person name="Govers F."/>
            <person name="Grunwald N.J."/>
            <person name="Huang W."/>
            <person name="Ivors K.L."/>
            <person name="Jones R.W."/>
            <person name="Kamoun S."/>
            <person name="Krampis K."/>
            <person name="Lamour K.H."/>
            <person name="Lee M.K."/>
            <person name="McDonald W.H."/>
            <person name="Medina M."/>
            <person name="Meijer H.J."/>
            <person name="Nordberg E.K."/>
            <person name="Maclean D.J."/>
            <person name="Ospina-Giraldo M.D."/>
            <person name="Morris P.F."/>
            <person name="Phuntumart V."/>
            <person name="Putnam N.H."/>
            <person name="Rash S."/>
            <person name="Rose J.K."/>
            <person name="Sakihama Y."/>
            <person name="Salamov A.A."/>
            <person name="Savidor A."/>
            <person name="Scheuring C.F."/>
            <person name="Smith B.M."/>
            <person name="Sobral B.W."/>
            <person name="Terry A."/>
            <person name="Torto-Alalibo T.A."/>
            <person name="Win J."/>
            <person name="Xu Z."/>
            <person name="Zhang H."/>
            <person name="Grigoriev I.V."/>
            <person name="Rokhsar D.S."/>
            <person name="Boore J.L."/>
        </authorList>
    </citation>
    <scope>NUCLEOTIDE SEQUENCE [LARGE SCALE GENOMIC DNA]</scope>
    <source>
        <strain evidence="2 3">P6497</strain>
    </source>
</reference>
<dbReference type="KEGG" id="psoj:PHYSODRAFT_348370"/>
<evidence type="ECO:0000313" key="3">
    <source>
        <dbReference type="Proteomes" id="UP000002640"/>
    </source>
</evidence>
<dbReference type="InterPro" id="IPR049192">
    <property type="entry name" value="DUF4246_C"/>
</dbReference>
<dbReference type="Proteomes" id="UP000002640">
    <property type="component" value="Unassembled WGS sequence"/>
</dbReference>
<keyword evidence="3" id="KW-1185">Reference proteome</keyword>
<dbReference type="RefSeq" id="XP_009537710.1">
    <property type="nucleotide sequence ID" value="XM_009539415.1"/>
</dbReference>
<evidence type="ECO:0000259" key="1">
    <source>
        <dbReference type="Pfam" id="PF14033"/>
    </source>
</evidence>
<dbReference type="AlphaFoldDB" id="G5AC72"/>
<gene>
    <name evidence="2" type="ORF">PHYSODRAFT_348370</name>
</gene>
<dbReference type="EMBL" id="JH159163">
    <property type="protein sequence ID" value="EGZ06946.1"/>
    <property type="molecule type" value="Genomic_DNA"/>
</dbReference>
<dbReference type="InterPro" id="IPR025340">
    <property type="entry name" value="DUF4246"/>
</dbReference>
<dbReference type="Pfam" id="PF14033">
    <property type="entry name" value="DUF4246"/>
    <property type="match status" value="1"/>
</dbReference>
<organism evidence="2 3">
    <name type="scientific">Phytophthora sojae (strain P6497)</name>
    <name type="common">Soybean stem and root rot agent</name>
    <name type="synonym">Phytophthora megasperma f. sp. glycines</name>
    <dbReference type="NCBI Taxonomy" id="1094619"/>
    <lineage>
        <taxon>Eukaryota</taxon>
        <taxon>Sar</taxon>
        <taxon>Stramenopiles</taxon>
        <taxon>Oomycota</taxon>
        <taxon>Peronosporomycetes</taxon>
        <taxon>Peronosporales</taxon>
        <taxon>Peronosporaceae</taxon>
        <taxon>Phytophthora</taxon>
    </lineage>
</organism>